<dbReference type="Proteomes" id="UP000828390">
    <property type="component" value="Unassembled WGS sequence"/>
</dbReference>
<proteinExistence type="predicted"/>
<protein>
    <submittedName>
        <fullName evidence="1">Uncharacterized protein</fullName>
    </submittedName>
</protein>
<keyword evidence="2" id="KW-1185">Reference proteome</keyword>
<reference evidence="1" key="2">
    <citation type="submission" date="2020-11" db="EMBL/GenBank/DDBJ databases">
        <authorList>
            <person name="McCartney M.A."/>
            <person name="Auch B."/>
            <person name="Kono T."/>
            <person name="Mallez S."/>
            <person name="Becker A."/>
            <person name="Gohl D.M."/>
            <person name="Silverstein K.A.T."/>
            <person name="Koren S."/>
            <person name="Bechman K.B."/>
            <person name="Herman A."/>
            <person name="Abrahante J.E."/>
            <person name="Garbe J."/>
        </authorList>
    </citation>
    <scope>NUCLEOTIDE SEQUENCE</scope>
    <source>
        <strain evidence="1">Duluth1</strain>
        <tissue evidence="1">Whole animal</tissue>
    </source>
</reference>
<name>A0A9D4BLC9_DREPO</name>
<dbReference type="EMBL" id="JAIWYP010000015">
    <property type="protein sequence ID" value="KAH3699181.1"/>
    <property type="molecule type" value="Genomic_DNA"/>
</dbReference>
<comment type="caution">
    <text evidence="1">The sequence shown here is derived from an EMBL/GenBank/DDBJ whole genome shotgun (WGS) entry which is preliminary data.</text>
</comment>
<evidence type="ECO:0000313" key="2">
    <source>
        <dbReference type="Proteomes" id="UP000828390"/>
    </source>
</evidence>
<reference evidence="1" key="1">
    <citation type="journal article" date="2019" name="bioRxiv">
        <title>The Genome of the Zebra Mussel, Dreissena polymorpha: A Resource for Invasive Species Research.</title>
        <authorList>
            <person name="McCartney M.A."/>
            <person name="Auch B."/>
            <person name="Kono T."/>
            <person name="Mallez S."/>
            <person name="Zhang Y."/>
            <person name="Obille A."/>
            <person name="Becker A."/>
            <person name="Abrahante J.E."/>
            <person name="Garbe J."/>
            <person name="Badalamenti J.P."/>
            <person name="Herman A."/>
            <person name="Mangelson H."/>
            <person name="Liachko I."/>
            <person name="Sullivan S."/>
            <person name="Sone E.D."/>
            <person name="Koren S."/>
            <person name="Silverstein K.A.T."/>
            <person name="Beckman K.B."/>
            <person name="Gohl D.M."/>
        </authorList>
    </citation>
    <scope>NUCLEOTIDE SEQUENCE</scope>
    <source>
        <strain evidence="1">Duluth1</strain>
        <tissue evidence="1">Whole animal</tissue>
    </source>
</reference>
<dbReference type="AlphaFoldDB" id="A0A9D4BLC9"/>
<gene>
    <name evidence="1" type="ORF">DPMN_074135</name>
</gene>
<sequence length="98" mass="11115">MTQCSCWVTGKITDQALLGSLKLRDIEYPVPTTRPYWLVISSRYMTFPHDATGSSQSLLMLLPEETDLLEVLQCTRAMACTHISRQIIKLFPIGIKIE</sequence>
<accession>A0A9D4BLC9</accession>
<evidence type="ECO:0000313" key="1">
    <source>
        <dbReference type="EMBL" id="KAH3699181.1"/>
    </source>
</evidence>
<organism evidence="1 2">
    <name type="scientific">Dreissena polymorpha</name>
    <name type="common">Zebra mussel</name>
    <name type="synonym">Mytilus polymorpha</name>
    <dbReference type="NCBI Taxonomy" id="45954"/>
    <lineage>
        <taxon>Eukaryota</taxon>
        <taxon>Metazoa</taxon>
        <taxon>Spiralia</taxon>
        <taxon>Lophotrochozoa</taxon>
        <taxon>Mollusca</taxon>
        <taxon>Bivalvia</taxon>
        <taxon>Autobranchia</taxon>
        <taxon>Heteroconchia</taxon>
        <taxon>Euheterodonta</taxon>
        <taxon>Imparidentia</taxon>
        <taxon>Neoheterodontei</taxon>
        <taxon>Myida</taxon>
        <taxon>Dreissenoidea</taxon>
        <taxon>Dreissenidae</taxon>
        <taxon>Dreissena</taxon>
    </lineage>
</organism>